<accession>A0A553PAP9</accession>
<evidence type="ECO:0000259" key="5">
    <source>
        <dbReference type="PROSITE" id="PS50157"/>
    </source>
</evidence>
<keyword evidence="2" id="KW-0863">Zinc-finger</keyword>
<dbReference type="GO" id="GO:0005634">
    <property type="term" value="C:nucleus"/>
    <property type="evidence" value="ECO:0007669"/>
    <property type="project" value="TreeGrafter"/>
</dbReference>
<dbReference type="Pfam" id="PF00651">
    <property type="entry name" value="BTB"/>
    <property type="match status" value="1"/>
</dbReference>
<gene>
    <name evidence="6" type="ORF">TCAL_00733</name>
</gene>
<evidence type="ECO:0000256" key="3">
    <source>
        <dbReference type="SAM" id="MobiDB-lite"/>
    </source>
</evidence>
<feature type="compositionally biased region" description="Polar residues" evidence="3">
    <location>
        <begin position="531"/>
        <end position="540"/>
    </location>
</feature>
<dbReference type="GO" id="GO:0003006">
    <property type="term" value="P:developmental process involved in reproduction"/>
    <property type="evidence" value="ECO:0007669"/>
    <property type="project" value="UniProtKB-ARBA"/>
</dbReference>
<sequence length="558" mass="58762">MERGAANVAYIYDLNGSAGIPSVMGPGGNGPPSSLGAGGGGGVSLPAHSGGSLSGSLAALLPPPHGVGGSSGLAGLAGLAGLPGLPGPPDDNYCLKWNDYEKKYVETFRDLRDDEYFTDVTLATEGYSVKAHRVILSACSNYFHAILKNMSPWQHPVLLLQEVQATDLTSLMDFMYFGQVSVNQDSLQSFLRVAKKLKIKGLCDSIVPPSLPPHLPTSVVTSVPMSHAPPPPPVVMPPPPRQITSSAGPNFEGLLPRSPYIPEPSGLPLGPNSGSGPNNGSPSLRPPPVAHQQSPRQGVRSGTRPAAEPLVHYASPKRTKYALSPQSILRSQLQLKEGDHVEVKSEPMAILTTQEDVPSSDEPQDLTPAPQDSPNTSSLHHTPNSSINNGQPCGIVSLGNTPVSTPNSANNSMPAPHGSPSTPTPPKKDRNSRKTCGYCHKDFHEMSLKRHIKDVHFRNQNTYVICPQCCKQYASQNSLYSHLNRVHGVKKDMMGDIPLQMTGGSSAGGTPGQNNSSSSSVPNNQSGSSATGGNTPSTPGDNHHDGIMDLAHHSDSSN</sequence>
<evidence type="ECO:0008006" key="8">
    <source>
        <dbReference type="Google" id="ProtNLM"/>
    </source>
</evidence>
<feature type="compositionally biased region" description="Low complexity" evidence="3">
    <location>
        <begin position="264"/>
        <end position="283"/>
    </location>
</feature>
<comment type="caution">
    <text evidence="6">The sequence shown here is derived from an EMBL/GenBank/DDBJ whole genome shotgun (WGS) entry which is preliminary data.</text>
</comment>
<dbReference type="InterPro" id="IPR000210">
    <property type="entry name" value="BTB/POZ_dom"/>
</dbReference>
<dbReference type="EMBL" id="VCGU01000005">
    <property type="protein sequence ID" value="TRY74761.1"/>
    <property type="molecule type" value="Genomic_DNA"/>
</dbReference>
<feature type="compositionally biased region" description="Basic and acidic residues" evidence="3">
    <location>
        <begin position="541"/>
        <end position="558"/>
    </location>
</feature>
<dbReference type="CDD" id="cd18315">
    <property type="entry name" value="BTB_POZ_BAB-like"/>
    <property type="match status" value="1"/>
</dbReference>
<keyword evidence="1" id="KW-0539">Nucleus</keyword>
<dbReference type="PROSITE" id="PS50157">
    <property type="entry name" value="ZINC_FINGER_C2H2_2"/>
    <property type="match status" value="1"/>
</dbReference>
<dbReference type="STRING" id="6832.A0A553PAP9"/>
<reference evidence="6 7" key="1">
    <citation type="journal article" date="2018" name="Nat. Ecol. Evol.">
        <title>Genomic signatures of mitonuclear coevolution across populations of Tigriopus californicus.</title>
        <authorList>
            <person name="Barreto F.S."/>
            <person name="Watson E.T."/>
            <person name="Lima T.G."/>
            <person name="Willett C.S."/>
            <person name="Edmands S."/>
            <person name="Li W."/>
            <person name="Burton R.S."/>
        </authorList>
    </citation>
    <scope>NUCLEOTIDE SEQUENCE [LARGE SCALE GENOMIC DNA]</scope>
    <source>
        <strain evidence="6 7">San Diego</strain>
    </source>
</reference>
<proteinExistence type="predicted"/>
<dbReference type="Proteomes" id="UP000318571">
    <property type="component" value="Chromosome 2"/>
</dbReference>
<dbReference type="GO" id="GO:0048513">
    <property type="term" value="P:animal organ development"/>
    <property type="evidence" value="ECO:0007669"/>
    <property type="project" value="UniProtKB-ARBA"/>
</dbReference>
<dbReference type="InterPro" id="IPR011333">
    <property type="entry name" value="SKP1/BTB/POZ_sf"/>
</dbReference>
<feature type="domain" description="BTB" evidence="4">
    <location>
        <begin position="118"/>
        <end position="184"/>
    </location>
</feature>
<evidence type="ECO:0000256" key="2">
    <source>
        <dbReference type="PROSITE-ProRule" id="PRU00042"/>
    </source>
</evidence>
<dbReference type="GO" id="GO:0006357">
    <property type="term" value="P:regulation of transcription by RNA polymerase II"/>
    <property type="evidence" value="ECO:0007669"/>
    <property type="project" value="TreeGrafter"/>
</dbReference>
<dbReference type="AlphaFoldDB" id="A0A553PAP9"/>
<dbReference type="PANTHER" id="PTHR23110:SF109">
    <property type="entry name" value="FI07618P-RELATED"/>
    <property type="match status" value="1"/>
</dbReference>
<dbReference type="SMART" id="SM00355">
    <property type="entry name" value="ZnF_C2H2"/>
    <property type="match status" value="2"/>
</dbReference>
<dbReference type="PANTHER" id="PTHR23110">
    <property type="entry name" value="BTB DOMAIN TRANSCRIPTION FACTOR"/>
    <property type="match status" value="1"/>
</dbReference>
<dbReference type="GO" id="GO:0008270">
    <property type="term" value="F:zinc ion binding"/>
    <property type="evidence" value="ECO:0007669"/>
    <property type="project" value="UniProtKB-KW"/>
</dbReference>
<protein>
    <recommendedName>
        <fullName evidence="8">BTB domain-containing protein</fullName>
    </recommendedName>
</protein>
<keyword evidence="7" id="KW-1185">Reference proteome</keyword>
<name>A0A553PAP9_TIGCA</name>
<organism evidence="6 7">
    <name type="scientific">Tigriopus californicus</name>
    <name type="common">Marine copepod</name>
    <dbReference type="NCBI Taxonomy" id="6832"/>
    <lineage>
        <taxon>Eukaryota</taxon>
        <taxon>Metazoa</taxon>
        <taxon>Ecdysozoa</taxon>
        <taxon>Arthropoda</taxon>
        <taxon>Crustacea</taxon>
        <taxon>Multicrustacea</taxon>
        <taxon>Hexanauplia</taxon>
        <taxon>Copepoda</taxon>
        <taxon>Harpacticoida</taxon>
        <taxon>Harpacticidae</taxon>
        <taxon>Tigriopus</taxon>
    </lineage>
</organism>
<evidence type="ECO:0000313" key="7">
    <source>
        <dbReference type="Proteomes" id="UP000318571"/>
    </source>
</evidence>
<feature type="compositionally biased region" description="Pro residues" evidence="3">
    <location>
        <begin position="227"/>
        <end position="241"/>
    </location>
</feature>
<feature type="compositionally biased region" description="Polar residues" evidence="3">
    <location>
        <begin position="398"/>
        <end position="413"/>
    </location>
</feature>
<feature type="compositionally biased region" description="Low complexity" evidence="3">
    <location>
        <begin position="512"/>
        <end position="529"/>
    </location>
</feature>
<dbReference type="PROSITE" id="PS50097">
    <property type="entry name" value="BTB"/>
    <property type="match status" value="1"/>
</dbReference>
<keyword evidence="2" id="KW-0479">Metal-binding</keyword>
<feature type="region of interest" description="Disordered" evidence="3">
    <location>
        <begin position="222"/>
        <end position="318"/>
    </location>
</feature>
<feature type="region of interest" description="Disordered" evidence="3">
    <location>
        <begin position="495"/>
        <end position="558"/>
    </location>
</feature>
<dbReference type="SMART" id="SM00225">
    <property type="entry name" value="BTB"/>
    <property type="match status" value="1"/>
</dbReference>
<dbReference type="InterPro" id="IPR051095">
    <property type="entry name" value="Dros_DevTransReg"/>
</dbReference>
<feature type="domain" description="C2H2-type" evidence="5">
    <location>
        <begin position="464"/>
        <end position="492"/>
    </location>
</feature>
<keyword evidence="2" id="KW-0862">Zinc</keyword>
<evidence type="ECO:0000313" key="6">
    <source>
        <dbReference type="EMBL" id="TRY74761.1"/>
    </source>
</evidence>
<dbReference type="GO" id="GO:0048468">
    <property type="term" value="P:cell development"/>
    <property type="evidence" value="ECO:0007669"/>
    <property type="project" value="UniProtKB-ARBA"/>
</dbReference>
<dbReference type="Gene3D" id="3.30.160.60">
    <property type="entry name" value="Classic Zinc Finger"/>
    <property type="match status" value="1"/>
</dbReference>
<dbReference type="Gene3D" id="3.30.710.10">
    <property type="entry name" value="Potassium Channel Kv1.1, Chain A"/>
    <property type="match status" value="1"/>
</dbReference>
<dbReference type="SUPFAM" id="SSF54695">
    <property type="entry name" value="POZ domain"/>
    <property type="match status" value="1"/>
</dbReference>
<feature type="region of interest" description="Disordered" evidence="3">
    <location>
        <begin position="354"/>
        <end position="435"/>
    </location>
</feature>
<dbReference type="PROSITE" id="PS00028">
    <property type="entry name" value="ZINC_FINGER_C2H2_1"/>
    <property type="match status" value="1"/>
</dbReference>
<evidence type="ECO:0000256" key="1">
    <source>
        <dbReference type="ARBA" id="ARBA00023242"/>
    </source>
</evidence>
<dbReference type="OMA" id="ICPQCCK"/>
<dbReference type="InterPro" id="IPR013087">
    <property type="entry name" value="Znf_C2H2_type"/>
</dbReference>
<feature type="compositionally biased region" description="Polar residues" evidence="3">
    <location>
        <begin position="370"/>
        <end position="391"/>
    </location>
</feature>
<evidence type="ECO:0000259" key="4">
    <source>
        <dbReference type="PROSITE" id="PS50097"/>
    </source>
</evidence>